<reference evidence="2" key="2">
    <citation type="submission" date="2020-08" db="EMBL/GenBank/DDBJ databases">
        <authorList>
            <person name="Shumante A."/>
            <person name="Zimin A.V."/>
            <person name="Puiu D."/>
            <person name="Salzberg S.L."/>
        </authorList>
    </citation>
    <scope>NUCLEOTIDE SEQUENCE</scope>
    <source>
        <strain evidence="2">WC2-LM</strain>
        <tissue evidence="2">Liver</tissue>
    </source>
</reference>
<dbReference type="Proteomes" id="UP000335636">
    <property type="component" value="Unassembled WGS sequence"/>
</dbReference>
<accession>A0A5E4BXJ2</accession>
<dbReference type="EMBL" id="WJEC01003546">
    <property type="protein sequence ID" value="KAF7474996.1"/>
    <property type="molecule type" value="Genomic_DNA"/>
</dbReference>
<feature type="region of interest" description="Disordered" evidence="1">
    <location>
        <begin position="87"/>
        <end position="126"/>
    </location>
</feature>
<sequence>MPVTSDKSRLDQELKLMGKALLRQLVRIRRLQTQVFKLGLAKSIHHRFLSTKAVLPVCFPSAQHQGPQRVMNFRPFIVRLASQKQWTHMGDGPQARGRGRMPTRARVGSKMEPRKRKIKPASLLLG</sequence>
<dbReference type="AlphaFoldDB" id="A0A5E4BXJ2"/>
<evidence type="ECO:0000313" key="4">
    <source>
        <dbReference type="Proteomes" id="UP000335636"/>
    </source>
</evidence>
<evidence type="ECO:0000256" key="1">
    <source>
        <dbReference type="SAM" id="MobiDB-lite"/>
    </source>
</evidence>
<gene>
    <name evidence="2" type="ORF">GHT09_014202</name>
    <name evidence="3" type="ORF">MONAX_5E028785</name>
</gene>
<evidence type="ECO:0000313" key="2">
    <source>
        <dbReference type="EMBL" id="KAF7474996.1"/>
    </source>
</evidence>
<protein>
    <submittedName>
        <fullName evidence="3">Uncharacterized protein</fullName>
    </submittedName>
</protein>
<reference evidence="3 4" key="1">
    <citation type="submission" date="2019-04" db="EMBL/GenBank/DDBJ databases">
        <authorList>
            <person name="Alioto T."/>
            <person name="Alioto T."/>
        </authorList>
    </citation>
    <scope>NUCLEOTIDE SEQUENCE [LARGE SCALE GENOMIC DNA]</scope>
</reference>
<proteinExistence type="predicted"/>
<dbReference type="EMBL" id="CABDUW010000722">
    <property type="protein sequence ID" value="VTJ74195.1"/>
    <property type="molecule type" value="Genomic_DNA"/>
</dbReference>
<dbReference type="Proteomes" id="UP000662637">
    <property type="component" value="Unassembled WGS sequence"/>
</dbReference>
<evidence type="ECO:0000313" key="3">
    <source>
        <dbReference type="EMBL" id="VTJ74195.1"/>
    </source>
</evidence>
<keyword evidence="4" id="KW-1185">Reference proteome</keyword>
<organism evidence="3 4">
    <name type="scientific">Marmota monax</name>
    <name type="common">Woodchuck</name>
    <dbReference type="NCBI Taxonomy" id="9995"/>
    <lineage>
        <taxon>Eukaryota</taxon>
        <taxon>Metazoa</taxon>
        <taxon>Chordata</taxon>
        <taxon>Craniata</taxon>
        <taxon>Vertebrata</taxon>
        <taxon>Euteleostomi</taxon>
        <taxon>Mammalia</taxon>
        <taxon>Eutheria</taxon>
        <taxon>Euarchontoglires</taxon>
        <taxon>Glires</taxon>
        <taxon>Rodentia</taxon>
        <taxon>Sciuromorpha</taxon>
        <taxon>Sciuridae</taxon>
        <taxon>Xerinae</taxon>
        <taxon>Marmotini</taxon>
        <taxon>Marmota</taxon>
    </lineage>
</organism>
<name>A0A5E4BXJ2_MARMO</name>